<dbReference type="InterPro" id="IPR003439">
    <property type="entry name" value="ABC_transporter-like_ATP-bd"/>
</dbReference>
<evidence type="ECO:0000256" key="1">
    <source>
        <dbReference type="ARBA" id="ARBA00005417"/>
    </source>
</evidence>
<evidence type="ECO:0000313" key="6">
    <source>
        <dbReference type="EMBL" id="QGT99405.1"/>
    </source>
</evidence>
<proteinExistence type="inferred from homology"/>
<dbReference type="InterPro" id="IPR050153">
    <property type="entry name" value="Metal_Ion_Import_ABC"/>
</dbReference>
<dbReference type="InterPro" id="IPR027417">
    <property type="entry name" value="P-loop_NTPase"/>
</dbReference>
<protein>
    <submittedName>
        <fullName evidence="6">Manganese ABC transporter, ATP-binding protein SitB</fullName>
    </submittedName>
</protein>
<dbReference type="Proteomes" id="UP000426444">
    <property type="component" value="Chromosome"/>
</dbReference>
<dbReference type="PROSITE" id="PS50893">
    <property type="entry name" value="ABC_TRANSPORTER_2"/>
    <property type="match status" value="1"/>
</dbReference>
<dbReference type="OrthoDB" id="9799337at2"/>
<name>A0A6I6D979_9FIRM</name>
<evidence type="ECO:0000256" key="3">
    <source>
        <dbReference type="ARBA" id="ARBA00022741"/>
    </source>
</evidence>
<reference evidence="7" key="1">
    <citation type="journal article" date="2019" name="Microbiology">
        <title>Complete Genome Sequence of an Uncultured Bacterium of the Candidate Phylum Bipolaricaulota.</title>
        <authorList>
            <person name="Kadnikov V.V."/>
            <person name="Mardanov A.V."/>
            <person name="Beletsky A.V."/>
            <person name="Frank Y.A."/>
            <person name="Karnachuk O.V."/>
            <person name="Ravin N.V."/>
        </authorList>
    </citation>
    <scope>NUCLEOTIDE SEQUENCE [LARGE SCALE GENOMIC DNA]</scope>
</reference>
<organism evidence="6 7">
    <name type="scientific">Candidatus Syntrophocurvum alkaliphilum</name>
    <dbReference type="NCBI Taxonomy" id="2293317"/>
    <lineage>
        <taxon>Bacteria</taxon>
        <taxon>Bacillati</taxon>
        <taxon>Bacillota</taxon>
        <taxon>Clostridia</taxon>
        <taxon>Eubacteriales</taxon>
        <taxon>Syntrophomonadaceae</taxon>
        <taxon>Candidatus Syntrophocurvum</taxon>
    </lineage>
</organism>
<dbReference type="GO" id="GO:0016887">
    <property type="term" value="F:ATP hydrolysis activity"/>
    <property type="evidence" value="ECO:0007669"/>
    <property type="project" value="InterPro"/>
</dbReference>
<evidence type="ECO:0000259" key="5">
    <source>
        <dbReference type="PROSITE" id="PS50893"/>
    </source>
</evidence>
<dbReference type="SUPFAM" id="SSF52540">
    <property type="entry name" value="P-loop containing nucleoside triphosphate hydrolases"/>
    <property type="match status" value="1"/>
</dbReference>
<accession>A0A6I6D979</accession>
<dbReference type="CDD" id="cd03235">
    <property type="entry name" value="ABC_Metallic_Cations"/>
    <property type="match status" value="1"/>
</dbReference>
<dbReference type="PANTHER" id="PTHR42734">
    <property type="entry name" value="METAL TRANSPORT SYSTEM ATP-BINDING PROTEIN TM_0124-RELATED"/>
    <property type="match status" value="1"/>
</dbReference>
<dbReference type="FunFam" id="3.40.50.300:FF:000134">
    <property type="entry name" value="Iron-enterobactin ABC transporter ATP-binding protein"/>
    <property type="match status" value="1"/>
</dbReference>
<dbReference type="Pfam" id="PF00005">
    <property type="entry name" value="ABC_tran"/>
    <property type="match status" value="1"/>
</dbReference>
<evidence type="ECO:0000313" key="7">
    <source>
        <dbReference type="Proteomes" id="UP000426444"/>
    </source>
</evidence>
<dbReference type="InterPro" id="IPR017871">
    <property type="entry name" value="ABC_transporter-like_CS"/>
</dbReference>
<dbReference type="AlphaFoldDB" id="A0A6I6D979"/>
<comment type="similarity">
    <text evidence="1">Belongs to the ABC transporter superfamily.</text>
</comment>
<dbReference type="RefSeq" id="WP_156203306.1">
    <property type="nucleotide sequence ID" value="NZ_CP046457.1"/>
</dbReference>
<dbReference type="SMART" id="SM00382">
    <property type="entry name" value="AAA"/>
    <property type="match status" value="1"/>
</dbReference>
<keyword evidence="4 6" id="KW-0067">ATP-binding</keyword>
<sequence>MGTDIVLQVEDLSVSYGRKKAFENITFSINSNQLIGIIGPNGAGKSTLIKAILGLVQVSKGKVKVFDKPVSKSRKKLAYVPQRSSIDFDFPVLVSDVVMMGRYPHISWWGFPSKNDKDIVNKSLKQVEMYEYKNRQIGQLSGGQQQRVFLARALAQEAQVFFMDEPFAGIDIASESLIIDILRNLKNEGKTLFVVHHDLNKAESYFDSLILLKNKLIACGKKEEVFKLECLCEAYDGKITFLGGDNTGLMVVNG</sequence>
<keyword evidence="7" id="KW-1185">Reference proteome</keyword>
<keyword evidence="2" id="KW-0813">Transport</keyword>
<evidence type="ECO:0000256" key="4">
    <source>
        <dbReference type="ARBA" id="ARBA00022840"/>
    </source>
</evidence>
<dbReference type="Gene3D" id="3.40.50.300">
    <property type="entry name" value="P-loop containing nucleotide triphosphate hydrolases"/>
    <property type="match status" value="1"/>
</dbReference>
<dbReference type="PROSITE" id="PS00211">
    <property type="entry name" value="ABC_TRANSPORTER_1"/>
    <property type="match status" value="1"/>
</dbReference>
<evidence type="ECO:0000256" key="2">
    <source>
        <dbReference type="ARBA" id="ARBA00022448"/>
    </source>
</evidence>
<keyword evidence="3" id="KW-0547">Nucleotide-binding</keyword>
<dbReference type="EMBL" id="CP046457">
    <property type="protein sequence ID" value="QGT99405.1"/>
    <property type="molecule type" value="Genomic_DNA"/>
</dbReference>
<dbReference type="PANTHER" id="PTHR42734:SF5">
    <property type="entry name" value="IRON TRANSPORT SYSTEM ATP-BINDING PROTEIN HI_0361-RELATED"/>
    <property type="match status" value="1"/>
</dbReference>
<dbReference type="KEGG" id="salq:SYNTR_0812"/>
<dbReference type="InterPro" id="IPR003593">
    <property type="entry name" value="AAA+_ATPase"/>
</dbReference>
<gene>
    <name evidence="6" type="ORF">SYNTR_0812</name>
</gene>
<feature type="domain" description="ABC transporter" evidence="5">
    <location>
        <begin position="7"/>
        <end position="239"/>
    </location>
</feature>
<dbReference type="GO" id="GO:0005524">
    <property type="term" value="F:ATP binding"/>
    <property type="evidence" value="ECO:0007669"/>
    <property type="project" value="UniProtKB-KW"/>
</dbReference>